<dbReference type="Proteomes" id="UP001176960">
    <property type="component" value="Unassembled WGS sequence"/>
</dbReference>
<dbReference type="AlphaFoldDB" id="A0AA35UNK8"/>
<reference evidence="2" key="1">
    <citation type="submission" date="2023-03" db="EMBL/GenBank/DDBJ databases">
        <authorList>
            <person name="Cleenwerck I."/>
        </authorList>
    </citation>
    <scope>NUCLEOTIDE SEQUENCE</scope>
    <source>
        <strain evidence="2">LMG 32879</strain>
    </source>
</reference>
<accession>A0AA35UNK8</accession>
<protein>
    <recommendedName>
        <fullName evidence="4">DUF4412 domain-containing protein</fullName>
    </recommendedName>
</protein>
<evidence type="ECO:0000313" key="3">
    <source>
        <dbReference type="Proteomes" id="UP001176960"/>
    </source>
</evidence>
<evidence type="ECO:0000313" key="2">
    <source>
        <dbReference type="EMBL" id="CAI9120741.1"/>
    </source>
</evidence>
<sequence length="210" mass="22203">MRNAYAIFAVLGLSSGLFAAARADTALHPPLAPTRDATVNYITQMKGKADSQKVTVSFSRNGDRMRSEPNDGSAAIILDRPAQLVTMVVTKPKIYMQFKPAGGLSSPFLLSLAMHFTPEGDDVVAGTPCHKWAIASDKGHGNACVTDDGIILSEDGVDADGQEGKLVAQKIDYAPIDPAIFQPPAGYEQIRGKMPLPHGNHAVGAAVTHP</sequence>
<evidence type="ECO:0000256" key="1">
    <source>
        <dbReference type="SAM" id="SignalP"/>
    </source>
</evidence>
<dbReference type="EMBL" id="CATKSH010000008">
    <property type="protein sequence ID" value="CAI9120741.1"/>
    <property type="molecule type" value="Genomic_DNA"/>
</dbReference>
<dbReference type="RefSeq" id="WP_289840996.1">
    <property type="nucleotide sequence ID" value="NZ_CATKSH010000008.1"/>
</dbReference>
<evidence type="ECO:0008006" key="4">
    <source>
        <dbReference type="Google" id="ProtNLM"/>
    </source>
</evidence>
<name>A0AA35UNK8_9PROT</name>
<organism evidence="2 3">
    <name type="scientific">Brytella acorum</name>
    <dbReference type="NCBI Taxonomy" id="2959299"/>
    <lineage>
        <taxon>Bacteria</taxon>
        <taxon>Pseudomonadati</taxon>
        <taxon>Pseudomonadota</taxon>
        <taxon>Alphaproteobacteria</taxon>
        <taxon>Acetobacterales</taxon>
        <taxon>Acetobacteraceae</taxon>
        <taxon>Brytella</taxon>
    </lineage>
</organism>
<feature type="signal peptide" evidence="1">
    <location>
        <begin position="1"/>
        <end position="19"/>
    </location>
</feature>
<proteinExistence type="predicted"/>
<gene>
    <name evidence="2" type="ORF">LMG32879_001579</name>
</gene>
<keyword evidence="1" id="KW-0732">Signal</keyword>
<feature type="chain" id="PRO_5041312490" description="DUF4412 domain-containing protein" evidence="1">
    <location>
        <begin position="20"/>
        <end position="210"/>
    </location>
</feature>
<keyword evidence="3" id="KW-1185">Reference proteome</keyword>
<comment type="caution">
    <text evidence="2">The sequence shown here is derived from an EMBL/GenBank/DDBJ whole genome shotgun (WGS) entry which is preliminary data.</text>
</comment>